<evidence type="ECO:0000313" key="9">
    <source>
        <dbReference type="Proteomes" id="UP001168478"/>
    </source>
</evidence>
<dbReference type="EMBL" id="JAUEIF010000013">
    <property type="protein sequence ID" value="MDN0026190.1"/>
    <property type="molecule type" value="Genomic_DNA"/>
</dbReference>
<dbReference type="InterPro" id="IPR021520">
    <property type="entry name" value="Stealth_CR2"/>
</dbReference>
<dbReference type="Pfam" id="PF17101">
    <property type="entry name" value="Stealth_CR1"/>
    <property type="match status" value="1"/>
</dbReference>
<evidence type="ECO:0000256" key="1">
    <source>
        <dbReference type="ARBA" id="ARBA00007583"/>
    </source>
</evidence>
<dbReference type="Pfam" id="PF11380">
    <property type="entry name" value="Stealth_CR2"/>
    <property type="match status" value="1"/>
</dbReference>
<evidence type="ECO:0000256" key="2">
    <source>
        <dbReference type="ARBA" id="ARBA00022679"/>
    </source>
</evidence>
<reference evidence="7" key="2">
    <citation type="submission" date="2023-08" db="EMBL/GenBank/DDBJ databases">
        <title>Identification and characterization of horizontal gene transfer across gut microbiota members of farm animals based on homology search.</title>
        <authorList>
            <person name="Schwarzerova J."/>
            <person name="Nykrynova M."/>
            <person name="Jureckova K."/>
            <person name="Cejkova D."/>
            <person name="Rychlik I."/>
        </authorList>
    </citation>
    <scope>NUCLEOTIDE SEQUENCE</scope>
    <source>
        <strain evidence="7">ET15</strain>
        <strain evidence="6">ET37</strain>
    </source>
</reference>
<dbReference type="PANTHER" id="PTHR24045">
    <property type="match status" value="1"/>
</dbReference>
<protein>
    <submittedName>
        <fullName evidence="7">Stealth family protein</fullName>
    </submittedName>
</protein>
<dbReference type="InterPro" id="IPR031358">
    <property type="entry name" value="Stealth_CR1"/>
</dbReference>
<feature type="domain" description="Stealth protein CR2 conserved region 2" evidence="4">
    <location>
        <begin position="44"/>
        <end position="147"/>
    </location>
</feature>
<dbReference type="Proteomes" id="UP001168478">
    <property type="component" value="Unassembled WGS sequence"/>
</dbReference>
<dbReference type="EMBL" id="JAUEIE010000013">
    <property type="protein sequence ID" value="MDN0023525.1"/>
    <property type="molecule type" value="Genomic_DNA"/>
</dbReference>
<evidence type="ECO:0000259" key="4">
    <source>
        <dbReference type="Pfam" id="PF11380"/>
    </source>
</evidence>
<dbReference type="InterPro" id="IPR047141">
    <property type="entry name" value="Stealth"/>
</dbReference>
<comment type="similarity">
    <text evidence="1">Belongs to the stealth family.</text>
</comment>
<dbReference type="Proteomes" id="UP001167831">
    <property type="component" value="Unassembled WGS sequence"/>
</dbReference>
<reference evidence="7" key="1">
    <citation type="submission" date="2023-06" db="EMBL/GenBank/DDBJ databases">
        <authorList>
            <person name="Zeman M."/>
            <person name="Kubasova T."/>
            <person name="Jahodarova E."/>
            <person name="Nykrynova M."/>
            <person name="Rychlik I."/>
        </authorList>
    </citation>
    <scope>NUCLEOTIDE SEQUENCE</scope>
    <source>
        <strain evidence="7">ET15</strain>
        <strain evidence="6">ET37</strain>
    </source>
</reference>
<gene>
    <name evidence="6" type="ORF">QVN81_10935</name>
    <name evidence="7" type="ORF">QVN84_11775</name>
</gene>
<evidence type="ECO:0000259" key="5">
    <source>
        <dbReference type="Pfam" id="PF17101"/>
    </source>
</evidence>
<dbReference type="GO" id="GO:0016772">
    <property type="term" value="F:transferase activity, transferring phosphorus-containing groups"/>
    <property type="evidence" value="ECO:0007669"/>
    <property type="project" value="InterPro"/>
</dbReference>
<evidence type="ECO:0000313" key="6">
    <source>
        <dbReference type="EMBL" id="MDN0023525.1"/>
    </source>
</evidence>
<comment type="caution">
    <text evidence="7">The sequence shown here is derived from an EMBL/GenBank/DDBJ whole genome shotgun (WGS) entry which is preliminary data.</text>
</comment>
<evidence type="ECO:0000313" key="8">
    <source>
        <dbReference type="Proteomes" id="UP001167831"/>
    </source>
</evidence>
<proteinExistence type="inferred from homology"/>
<feature type="domain" description="Stealth protein CR1 conserved region 1" evidence="5">
    <location>
        <begin position="7"/>
        <end position="32"/>
    </location>
</feature>
<name>A0AAW7JLN9_9BACT</name>
<keyword evidence="3" id="KW-0270">Exopolysaccharide synthesis</keyword>
<organism evidence="7 9">
    <name type="scientific">Leyella lascolaii</name>
    <dbReference type="NCBI Taxonomy" id="1776379"/>
    <lineage>
        <taxon>Bacteria</taxon>
        <taxon>Pseudomonadati</taxon>
        <taxon>Bacteroidota</taxon>
        <taxon>Bacteroidia</taxon>
        <taxon>Bacteroidales</taxon>
        <taxon>Prevotellaceae</taxon>
        <taxon>Leyella</taxon>
    </lineage>
</organism>
<keyword evidence="2" id="KW-0808">Transferase</keyword>
<dbReference type="GO" id="GO:0000271">
    <property type="term" value="P:polysaccharide biosynthetic process"/>
    <property type="evidence" value="ECO:0007669"/>
    <property type="project" value="UniProtKB-KW"/>
</dbReference>
<evidence type="ECO:0000256" key="3">
    <source>
        <dbReference type="ARBA" id="ARBA00023169"/>
    </source>
</evidence>
<evidence type="ECO:0000313" key="7">
    <source>
        <dbReference type="EMBL" id="MDN0026190.1"/>
    </source>
</evidence>
<sequence>MENKNQDIDLVYFWVDGNDPAWQAKRNAFIGNVKATDEKNCKGRYANNDELRYSLRSVAMYAPWIHRIFIVTDNQVPEWLDTSNPKVKIVDHKEILPEESLPCFNSCLIGHYVYRIPGLSERFLMGNDDTFINREVTPDCFFNSEGYPIIRLKRKPLRKLRWFWREKIRRKPLKNYSKTVERASRLVDEKLGKYYTGMPHHNINALSKSVCRQVAEEIMRDEFLANNKNHMRSNDDVQNIVFSYVALAEGRGELRYVTDKESMLVMIHKHHHYRRFEERNPMLFCMNDSEYATDEDRMMEKAYLEKRFPDKSEFEK</sequence>
<keyword evidence="8" id="KW-1185">Reference proteome</keyword>
<dbReference type="AlphaFoldDB" id="A0AAW7JLN9"/>
<dbReference type="RefSeq" id="WP_289825992.1">
    <property type="nucleotide sequence ID" value="NZ_JAUEIE010000013.1"/>
</dbReference>
<accession>A0AAW7JLN9</accession>
<dbReference type="PANTHER" id="PTHR24045:SF0">
    <property type="entry name" value="N-ACETYLGLUCOSAMINE-1-PHOSPHOTRANSFERASE SUBUNITS ALPHA_BETA"/>
    <property type="match status" value="1"/>
</dbReference>